<feature type="coiled-coil region" evidence="1">
    <location>
        <begin position="69"/>
        <end position="98"/>
    </location>
</feature>
<proteinExistence type="predicted"/>
<protein>
    <submittedName>
        <fullName evidence="3">Uncharacterized protein</fullName>
    </submittedName>
</protein>
<dbReference type="Proteomes" id="UP000390763">
    <property type="component" value="Unassembled WGS sequence"/>
</dbReference>
<evidence type="ECO:0000313" key="4">
    <source>
        <dbReference type="Proteomes" id="UP000390763"/>
    </source>
</evidence>
<organism evidence="3 4">
    <name type="scientific">Segatella copri</name>
    <dbReference type="NCBI Taxonomy" id="165179"/>
    <lineage>
        <taxon>Bacteria</taxon>
        <taxon>Pseudomonadati</taxon>
        <taxon>Bacteroidota</taxon>
        <taxon>Bacteroidia</taxon>
        <taxon>Bacteroidales</taxon>
        <taxon>Prevotellaceae</taxon>
        <taxon>Segatella</taxon>
    </lineage>
</organism>
<dbReference type="AlphaFoldDB" id="A0AB35ZJ50"/>
<sequence length="334" mass="39315">MDGTMELVVIIYGIAWIIVLLYLLYIHFTEKDKLFRRDNWKLSLFVITFAPIIFLVMLLCIPISCIWDRKGKTDALKKEEREREMEKEQVKKKQAVENFKECHDSLVDATVIEQIGRNLLSINFDKHRIPEELQMMVVGKRIPTDQEKIFGVLDKIKLLEGYSLELEYPDGSGIGGRTYINIKEPNGNLSKKFLDFMIVDDSPLGALQVYLISKQWHYLPMHWHGYYDRRFCVFSKDDLLNIKIRARRTSRERPPKPTNEFADVNGLPEEALACDVTPKVTRYEDKYYVSCCYWSEFGGLIRELVEIKIENNKVTEFLDANREVLYRYHCGIRY</sequence>
<evidence type="ECO:0000256" key="2">
    <source>
        <dbReference type="SAM" id="Phobius"/>
    </source>
</evidence>
<keyword evidence="2" id="KW-1133">Transmembrane helix</keyword>
<evidence type="ECO:0000256" key="1">
    <source>
        <dbReference type="SAM" id="Coils"/>
    </source>
</evidence>
<dbReference type="EMBL" id="VZBT01000081">
    <property type="protein sequence ID" value="MQO04645.1"/>
    <property type="molecule type" value="Genomic_DNA"/>
</dbReference>
<dbReference type="RefSeq" id="WP_153088746.1">
    <property type="nucleotide sequence ID" value="NZ_VZAO01000140.1"/>
</dbReference>
<reference evidence="4" key="1">
    <citation type="submission" date="2019-09" db="EMBL/GenBank/DDBJ databases">
        <title>Distinct polysaccharide growth profiles of human intestinal Prevotella copri isolates.</title>
        <authorList>
            <person name="Fehlner-Peach H."/>
            <person name="Magnabosco C."/>
            <person name="Raghavan V."/>
            <person name="Scher J.U."/>
            <person name="Tett A."/>
            <person name="Cox L.M."/>
            <person name="Gottsegen C."/>
            <person name="Watters A."/>
            <person name="Wiltshire- Gordon J.D."/>
            <person name="Segata N."/>
            <person name="Bonneau R."/>
            <person name="Littman D.R."/>
        </authorList>
    </citation>
    <scope>NUCLEOTIDE SEQUENCE [LARGE SCALE GENOMIC DNA]</scope>
    <source>
        <strain evidence="4">iAK279</strain>
    </source>
</reference>
<accession>A0AB35ZJ50</accession>
<name>A0AB35ZJ50_9BACT</name>
<evidence type="ECO:0000313" key="3">
    <source>
        <dbReference type="EMBL" id="MQO04645.1"/>
    </source>
</evidence>
<comment type="caution">
    <text evidence="3">The sequence shown here is derived from an EMBL/GenBank/DDBJ whole genome shotgun (WGS) entry which is preliminary data.</text>
</comment>
<feature type="transmembrane region" description="Helical" evidence="2">
    <location>
        <begin position="7"/>
        <end position="28"/>
    </location>
</feature>
<keyword evidence="2" id="KW-0812">Transmembrane</keyword>
<keyword evidence="2" id="KW-0472">Membrane</keyword>
<keyword evidence="1" id="KW-0175">Coiled coil</keyword>
<gene>
    <name evidence="3" type="ORF">F7D62_11135</name>
</gene>
<feature type="transmembrane region" description="Helical" evidence="2">
    <location>
        <begin position="40"/>
        <end position="67"/>
    </location>
</feature>